<dbReference type="RefSeq" id="WP_425467932.1">
    <property type="nucleotide sequence ID" value="NZ_VFPT01000001.1"/>
</dbReference>
<dbReference type="AlphaFoldDB" id="A0A543KGC2"/>
<gene>
    <name evidence="2" type="ORF">BD293_2794</name>
</gene>
<keyword evidence="3" id="KW-1185">Reference proteome</keyword>
<evidence type="ECO:0000313" key="3">
    <source>
        <dbReference type="Proteomes" id="UP000320582"/>
    </source>
</evidence>
<dbReference type="EMBL" id="VFPT01000001">
    <property type="protein sequence ID" value="TQM94129.1"/>
    <property type="molecule type" value="Genomic_DNA"/>
</dbReference>
<protein>
    <submittedName>
        <fullName evidence="2">Excisionase family DNA binding protein</fullName>
    </submittedName>
</protein>
<evidence type="ECO:0000313" key="2">
    <source>
        <dbReference type="EMBL" id="TQM94129.1"/>
    </source>
</evidence>
<name>A0A543KGC2_9RHOB</name>
<organism evidence="2 3">
    <name type="scientific">Roseinatronobacter monicus</name>
    <dbReference type="NCBI Taxonomy" id="393481"/>
    <lineage>
        <taxon>Bacteria</taxon>
        <taxon>Pseudomonadati</taxon>
        <taxon>Pseudomonadota</taxon>
        <taxon>Alphaproteobacteria</taxon>
        <taxon>Rhodobacterales</taxon>
        <taxon>Paracoccaceae</taxon>
        <taxon>Roseinatronobacter</taxon>
    </lineage>
</organism>
<comment type="caution">
    <text evidence="2">The sequence shown here is derived from an EMBL/GenBank/DDBJ whole genome shotgun (WGS) entry which is preliminary data.</text>
</comment>
<evidence type="ECO:0000256" key="1">
    <source>
        <dbReference type="SAM" id="MobiDB-lite"/>
    </source>
</evidence>
<dbReference type="Proteomes" id="UP000320582">
    <property type="component" value="Unassembled WGS sequence"/>
</dbReference>
<accession>A0A543KGC2</accession>
<reference evidence="2 3" key="1">
    <citation type="submission" date="2019-06" db="EMBL/GenBank/DDBJ databases">
        <title>Genomic Encyclopedia of Archaeal and Bacterial Type Strains, Phase II (KMG-II): from individual species to whole genera.</title>
        <authorList>
            <person name="Goeker M."/>
        </authorList>
    </citation>
    <scope>NUCLEOTIDE SEQUENCE [LARGE SCALE GENOMIC DNA]</scope>
    <source>
        <strain evidence="2 3">DSM 18423</strain>
    </source>
</reference>
<sequence>MPVCDERETPCHLTPNLKTKQQAASNRVFGDLLETDRPLNPEQLADRWSCSAEMVRKLVKQGKLDGFRVGSLYRILSDSILEYEKCQNSKSDACAGDTAFLGRPKESGAVISLRHSPETKQRPKRETST</sequence>
<feature type="region of interest" description="Disordered" evidence="1">
    <location>
        <begin position="106"/>
        <end position="129"/>
    </location>
</feature>
<feature type="compositionally biased region" description="Basic and acidic residues" evidence="1">
    <location>
        <begin position="115"/>
        <end position="129"/>
    </location>
</feature>
<proteinExistence type="predicted"/>